<protein>
    <submittedName>
        <fullName evidence="2">CLEC7A</fullName>
    </submittedName>
</protein>
<gene>
    <name evidence="2" type="ORF">AKO1_003816</name>
</gene>
<feature type="transmembrane region" description="Helical" evidence="1">
    <location>
        <begin position="82"/>
        <end position="106"/>
    </location>
</feature>
<dbReference type="Proteomes" id="UP001431209">
    <property type="component" value="Unassembled WGS sequence"/>
</dbReference>
<dbReference type="EMBL" id="JAOPGA020001097">
    <property type="protein sequence ID" value="KAL0485014.1"/>
    <property type="molecule type" value="Genomic_DNA"/>
</dbReference>
<evidence type="ECO:0000313" key="3">
    <source>
        <dbReference type="Proteomes" id="UP001431209"/>
    </source>
</evidence>
<keyword evidence="1" id="KW-0812">Transmembrane</keyword>
<name>A0AAW2Z6Q8_9EUKA</name>
<comment type="caution">
    <text evidence="2">The sequence shown here is derived from an EMBL/GenBank/DDBJ whole genome shotgun (WGS) entry which is preliminary data.</text>
</comment>
<keyword evidence="3" id="KW-1185">Reference proteome</keyword>
<organism evidence="2 3">
    <name type="scientific">Acrasis kona</name>
    <dbReference type="NCBI Taxonomy" id="1008807"/>
    <lineage>
        <taxon>Eukaryota</taxon>
        <taxon>Discoba</taxon>
        <taxon>Heterolobosea</taxon>
        <taxon>Tetramitia</taxon>
        <taxon>Eutetramitia</taxon>
        <taxon>Acrasidae</taxon>
        <taxon>Acrasis</taxon>
    </lineage>
</organism>
<accession>A0AAW2Z6Q8</accession>
<proteinExistence type="predicted"/>
<reference evidence="2 3" key="1">
    <citation type="submission" date="2024-03" db="EMBL/GenBank/DDBJ databases">
        <title>The Acrasis kona genome and developmental transcriptomes reveal deep origins of eukaryotic multicellular pathways.</title>
        <authorList>
            <person name="Sheikh S."/>
            <person name="Fu C.-J."/>
            <person name="Brown M.W."/>
            <person name="Baldauf S.L."/>
        </authorList>
    </citation>
    <scope>NUCLEOTIDE SEQUENCE [LARGE SCALE GENOMIC DNA]</scope>
    <source>
        <strain evidence="2 3">ATCC MYA-3509</strain>
    </source>
</reference>
<sequence>MSHRAEFITETNKFDTSYPESLDGKIPEDNYKQTIVGCNEIIGRNTRHNHIVILSAIGLLLVLTAVGVVGSVMLSFKYQGTSLIMAVMLLYIPILILSIIIGTLVIMRVSNTWKRITIDAASFLKDENANIYQPNNVQLEFKTDDGKYPIIHVIVTQTPSSPQKAAQSPDQIYSPVMFSDERELL</sequence>
<dbReference type="AlphaFoldDB" id="A0AAW2Z6Q8"/>
<keyword evidence="1" id="KW-1133">Transmembrane helix</keyword>
<evidence type="ECO:0000313" key="2">
    <source>
        <dbReference type="EMBL" id="KAL0485014.1"/>
    </source>
</evidence>
<keyword evidence="1" id="KW-0472">Membrane</keyword>
<feature type="transmembrane region" description="Helical" evidence="1">
    <location>
        <begin position="51"/>
        <end position="76"/>
    </location>
</feature>
<evidence type="ECO:0000256" key="1">
    <source>
        <dbReference type="SAM" id="Phobius"/>
    </source>
</evidence>